<dbReference type="PANTHER" id="PTHR43008">
    <property type="entry name" value="BENZIL REDUCTASE"/>
    <property type="match status" value="1"/>
</dbReference>
<dbReference type="FunCoup" id="A0A401GC27">
    <property type="interactions" value="28"/>
</dbReference>
<gene>
    <name evidence="4" type="ORF">SCP_0209060</name>
</gene>
<dbReference type="GO" id="GO:0016616">
    <property type="term" value="F:oxidoreductase activity, acting on the CH-OH group of donors, NAD or NADP as acceptor"/>
    <property type="evidence" value="ECO:0007669"/>
    <property type="project" value="UniProtKB-ARBA"/>
</dbReference>
<dbReference type="InterPro" id="IPR036291">
    <property type="entry name" value="NAD(P)-bd_dom_sf"/>
</dbReference>
<dbReference type="InParanoid" id="A0A401GC27"/>
<reference evidence="4 5" key="1">
    <citation type="journal article" date="2018" name="Sci. Rep.">
        <title>Genome sequence of the cauliflower mushroom Sparassis crispa (Hanabiratake) and its association with beneficial usage.</title>
        <authorList>
            <person name="Kiyama R."/>
            <person name="Furutani Y."/>
            <person name="Kawaguchi K."/>
            <person name="Nakanishi T."/>
        </authorList>
    </citation>
    <scope>NUCLEOTIDE SEQUENCE [LARGE SCALE GENOMIC DNA]</scope>
</reference>
<keyword evidence="5" id="KW-1185">Reference proteome</keyword>
<dbReference type="GO" id="GO:0050664">
    <property type="term" value="F:oxidoreductase activity, acting on NAD(P)H, oxygen as acceptor"/>
    <property type="evidence" value="ECO:0007669"/>
    <property type="project" value="TreeGrafter"/>
</dbReference>
<dbReference type="RefSeq" id="XP_027610618.1">
    <property type="nucleotide sequence ID" value="XM_027754817.1"/>
</dbReference>
<dbReference type="GeneID" id="38776622"/>
<dbReference type="PRINTS" id="PR00081">
    <property type="entry name" value="GDHRDH"/>
</dbReference>
<protein>
    <submittedName>
        <fullName evidence="4">Uncharacterized oxidoreductase</fullName>
    </submittedName>
</protein>
<sequence>MSRTPVVFLTGASKGIGLAITKILLEEFQANVATLQRSETPELLELAKTYNHSLLIFQGSVIDASAVSNAVDLTLKRFSHLDGLILNAGTLTPMGKISDPSIPLDGWKELFDVNFFSLVTTLRVTLPVLRKSELGGRVVFVSSSAATGNVAGWGPYNTSKAAMNSLCRTLAQEEPDVVCVALRPGAVDTEMQAVVRGQGEAHMKEDDYKKFIDRHAENTLVKPEESGYVAAALSLGAPQSLSGQFVSWDSEVCAQFFK</sequence>
<keyword evidence="3" id="KW-0560">Oxidoreductase</keyword>
<proteinExistence type="inferred from homology"/>
<dbReference type="InterPro" id="IPR020904">
    <property type="entry name" value="Sc_DH/Rdtase_CS"/>
</dbReference>
<evidence type="ECO:0000256" key="2">
    <source>
        <dbReference type="ARBA" id="ARBA00022857"/>
    </source>
</evidence>
<evidence type="ECO:0000256" key="1">
    <source>
        <dbReference type="ARBA" id="ARBA00006484"/>
    </source>
</evidence>
<keyword evidence="2" id="KW-0521">NADP</keyword>
<dbReference type="PANTHER" id="PTHR43008:SF8">
    <property type="entry name" value="BENZIL REDUCTASE ((S)-BENZOIN FORMING) IRC24"/>
    <property type="match status" value="1"/>
</dbReference>
<dbReference type="OrthoDB" id="9876299at2759"/>
<dbReference type="InterPro" id="IPR002347">
    <property type="entry name" value="SDR_fam"/>
</dbReference>
<dbReference type="EMBL" id="BFAD01000002">
    <property type="protein sequence ID" value="GBE79705.1"/>
    <property type="molecule type" value="Genomic_DNA"/>
</dbReference>
<dbReference type="STRING" id="139825.A0A401GC27"/>
<dbReference type="Pfam" id="PF00106">
    <property type="entry name" value="adh_short"/>
    <property type="match status" value="1"/>
</dbReference>
<dbReference type="AlphaFoldDB" id="A0A401GC27"/>
<name>A0A401GC27_9APHY</name>
<accession>A0A401GC27</accession>
<evidence type="ECO:0000313" key="5">
    <source>
        <dbReference type="Proteomes" id="UP000287166"/>
    </source>
</evidence>
<dbReference type="SUPFAM" id="SSF51735">
    <property type="entry name" value="NAD(P)-binding Rossmann-fold domains"/>
    <property type="match status" value="1"/>
</dbReference>
<evidence type="ECO:0000313" key="4">
    <source>
        <dbReference type="EMBL" id="GBE79705.1"/>
    </source>
</evidence>
<organism evidence="4 5">
    <name type="scientific">Sparassis crispa</name>
    <dbReference type="NCBI Taxonomy" id="139825"/>
    <lineage>
        <taxon>Eukaryota</taxon>
        <taxon>Fungi</taxon>
        <taxon>Dikarya</taxon>
        <taxon>Basidiomycota</taxon>
        <taxon>Agaricomycotina</taxon>
        <taxon>Agaricomycetes</taxon>
        <taxon>Polyporales</taxon>
        <taxon>Sparassidaceae</taxon>
        <taxon>Sparassis</taxon>
    </lineage>
</organism>
<evidence type="ECO:0000256" key="3">
    <source>
        <dbReference type="ARBA" id="ARBA00023002"/>
    </source>
</evidence>
<comment type="similarity">
    <text evidence="1">Belongs to the short-chain dehydrogenases/reductases (SDR) family.</text>
</comment>
<comment type="caution">
    <text evidence="4">The sequence shown here is derived from an EMBL/GenBank/DDBJ whole genome shotgun (WGS) entry which is preliminary data.</text>
</comment>
<dbReference type="Proteomes" id="UP000287166">
    <property type="component" value="Unassembled WGS sequence"/>
</dbReference>
<dbReference type="PROSITE" id="PS00061">
    <property type="entry name" value="ADH_SHORT"/>
    <property type="match status" value="1"/>
</dbReference>
<dbReference type="Gene3D" id="3.40.50.720">
    <property type="entry name" value="NAD(P)-binding Rossmann-like Domain"/>
    <property type="match status" value="1"/>
</dbReference>